<dbReference type="PANTHER" id="PTHR43547">
    <property type="entry name" value="TWO-COMPONENT HISTIDINE KINASE"/>
    <property type="match status" value="1"/>
</dbReference>
<evidence type="ECO:0000313" key="3">
    <source>
        <dbReference type="EMBL" id="GLR17616.1"/>
    </source>
</evidence>
<keyword evidence="1" id="KW-0597">Phosphoprotein</keyword>
<comment type="caution">
    <text evidence="3">The sequence shown here is derived from an EMBL/GenBank/DDBJ whole genome shotgun (WGS) entry which is preliminary data.</text>
</comment>
<dbReference type="InterPro" id="IPR015943">
    <property type="entry name" value="WD40/YVTN_repeat-like_dom_sf"/>
</dbReference>
<evidence type="ECO:0000256" key="1">
    <source>
        <dbReference type="ARBA" id="ARBA00022553"/>
    </source>
</evidence>
<dbReference type="PANTHER" id="PTHR43547:SF2">
    <property type="entry name" value="HYBRID SIGNAL TRANSDUCTION HISTIDINE KINASE C"/>
    <property type="match status" value="1"/>
</dbReference>
<dbReference type="GO" id="GO:0000155">
    <property type="term" value="F:phosphorelay sensor kinase activity"/>
    <property type="evidence" value="ECO:0007669"/>
    <property type="project" value="TreeGrafter"/>
</dbReference>
<keyword evidence="2" id="KW-0732">Signal</keyword>
<dbReference type="EMBL" id="BSOH01000014">
    <property type="protein sequence ID" value="GLR17616.1"/>
    <property type="molecule type" value="Genomic_DNA"/>
</dbReference>
<dbReference type="InterPro" id="IPR011110">
    <property type="entry name" value="Reg_prop"/>
</dbReference>
<dbReference type="SUPFAM" id="SSF63829">
    <property type="entry name" value="Calcium-dependent phosphotriesterase"/>
    <property type="match status" value="2"/>
</dbReference>
<accession>A0AA37SRR3</accession>
<evidence type="ECO:0000256" key="2">
    <source>
        <dbReference type="SAM" id="SignalP"/>
    </source>
</evidence>
<protein>
    <recommendedName>
        <fullName evidence="5">Histidine kinase</fullName>
    </recommendedName>
</protein>
<reference evidence="3" key="2">
    <citation type="submission" date="2023-01" db="EMBL/GenBank/DDBJ databases">
        <title>Draft genome sequence of Portibacter lacus strain NBRC 108769.</title>
        <authorList>
            <person name="Sun Q."/>
            <person name="Mori K."/>
        </authorList>
    </citation>
    <scope>NUCLEOTIDE SEQUENCE</scope>
    <source>
        <strain evidence="3">NBRC 108769</strain>
    </source>
</reference>
<dbReference type="RefSeq" id="WP_235291286.1">
    <property type="nucleotide sequence ID" value="NZ_BSOH01000014.1"/>
</dbReference>
<gene>
    <name evidence="3" type="ORF">GCM10007940_22310</name>
</gene>
<dbReference type="Proteomes" id="UP001156666">
    <property type="component" value="Unassembled WGS sequence"/>
</dbReference>
<dbReference type="Pfam" id="PF07494">
    <property type="entry name" value="Reg_prop"/>
    <property type="match status" value="6"/>
</dbReference>
<evidence type="ECO:0008006" key="5">
    <source>
        <dbReference type="Google" id="ProtNLM"/>
    </source>
</evidence>
<evidence type="ECO:0000313" key="4">
    <source>
        <dbReference type="Proteomes" id="UP001156666"/>
    </source>
</evidence>
<organism evidence="3 4">
    <name type="scientific">Portibacter lacus</name>
    <dbReference type="NCBI Taxonomy" id="1099794"/>
    <lineage>
        <taxon>Bacteria</taxon>
        <taxon>Pseudomonadati</taxon>
        <taxon>Bacteroidota</taxon>
        <taxon>Saprospiria</taxon>
        <taxon>Saprospirales</taxon>
        <taxon>Haliscomenobacteraceae</taxon>
        <taxon>Portibacter</taxon>
    </lineage>
</organism>
<name>A0AA37SRR3_9BACT</name>
<keyword evidence="4" id="KW-1185">Reference proteome</keyword>
<feature type="signal peptide" evidence="2">
    <location>
        <begin position="1"/>
        <end position="24"/>
    </location>
</feature>
<proteinExistence type="predicted"/>
<reference evidence="3" key="1">
    <citation type="journal article" date="2014" name="Int. J. Syst. Evol. Microbiol.">
        <title>Complete genome sequence of Corynebacterium casei LMG S-19264T (=DSM 44701T), isolated from a smear-ripened cheese.</title>
        <authorList>
            <consortium name="US DOE Joint Genome Institute (JGI-PGF)"/>
            <person name="Walter F."/>
            <person name="Albersmeier A."/>
            <person name="Kalinowski J."/>
            <person name="Ruckert C."/>
        </authorList>
    </citation>
    <scope>NUCLEOTIDE SEQUENCE</scope>
    <source>
        <strain evidence="3">NBRC 108769</strain>
    </source>
</reference>
<sequence length="359" mass="40107">MNQNLLFSFFAIYLFCIISCQGQAKTEDSKIDNAKPINTKTFLPQSIPNEVDPYFVENNGIGSEYGPAVITRNVLEDKNGDIWLATWNGIIKYDGKVFTNYTNMAGLRRYRVFCILEDSKDNLWFGMIGGGAYKYDGKEFTNFSSADGMSDDNVECITEDADGNIWFGHDLGVSIYTPSSDENTKGTFQNFDASDGIADNDIHDITLDKDGKVWIGSGGGVTIYDGEKFSDFTNKDGGSFHNVRTIMEDRNGHIWFGGNNGLMHYDGRKLTNFTRDFVGYLFEDSKGSIYGSIGSGDIKLTRFKPAPLPIISATWNPEIIFDKGEMNFGISEDREGNIWFGTVGGVYRYDGTEVHSFHE</sequence>
<dbReference type="AlphaFoldDB" id="A0AA37SRR3"/>
<feature type="chain" id="PRO_5041327703" description="Histidine kinase" evidence="2">
    <location>
        <begin position="25"/>
        <end position="359"/>
    </location>
</feature>
<dbReference type="Gene3D" id="2.130.10.10">
    <property type="entry name" value="YVTN repeat-like/Quinoprotein amine dehydrogenase"/>
    <property type="match status" value="4"/>
</dbReference>